<feature type="compositionally biased region" description="Basic and acidic residues" evidence="1">
    <location>
        <begin position="27"/>
        <end position="36"/>
    </location>
</feature>
<comment type="caution">
    <text evidence="2">The sequence shown here is derived from an EMBL/GenBank/DDBJ whole genome shotgun (WGS) entry which is preliminary data.</text>
</comment>
<accession>A0A9P7ZJ86</accession>
<feature type="region of interest" description="Disordered" evidence="1">
    <location>
        <begin position="1"/>
        <end position="51"/>
    </location>
</feature>
<evidence type="ECO:0000313" key="3">
    <source>
        <dbReference type="Proteomes" id="UP000887229"/>
    </source>
</evidence>
<dbReference type="OrthoDB" id="10448847at2759"/>
<dbReference type="RefSeq" id="XP_046116650.1">
    <property type="nucleotide sequence ID" value="XM_046258247.1"/>
</dbReference>
<feature type="compositionally biased region" description="Basic and acidic residues" evidence="1">
    <location>
        <begin position="371"/>
        <end position="398"/>
    </location>
</feature>
<dbReference type="Proteomes" id="UP000887229">
    <property type="component" value="Unassembled WGS sequence"/>
</dbReference>
<proteinExistence type="predicted"/>
<dbReference type="GeneID" id="70289150"/>
<feature type="compositionally biased region" description="Polar residues" evidence="1">
    <location>
        <begin position="352"/>
        <end position="362"/>
    </location>
</feature>
<feature type="compositionally biased region" description="Basic residues" evidence="1">
    <location>
        <begin position="1"/>
        <end position="10"/>
    </location>
</feature>
<evidence type="ECO:0000256" key="1">
    <source>
        <dbReference type="SAM" id="MobiDB-lite"/>
    </source>
</evidence>
<sequence length="459" mass="50686">MGKSRNHGGRRNQPQGNARDAHRHAGNRVEKSKQQDGKGGNRRHQNRWTITPNTKEYQWRKMVAKYGFGPLYSSFGTPWAGQPQHEFYLHGPRQPYWRGKDYRQKRATQSWPFVKYFEEDETMGDVGDLEPAIPLSVTIDQEIDMAAHHPEDYLGFDTPLAPTSVSFDQDMFTVMDNSHGILEHPKPLDSVNGGQGLPSSWHQGLSVPAPLLWGQVSALTPGPQTIPYSPSPLRVEVTAPSTEDSGVSSSNGEDTEETTPASSLTQEDPLLSCPAIQVPDQLDIEAALGQLYDPKFVESLAVPGNLPEILRLEEVCVQTAKIAEEAGLAMLAAEYRNKSSSPVTNGIHGSGSCHNGLQQNQPPVGESFGADDQRNHHDKEPAEKKDDHKSGNTHEKRSARGQVASPQPPRHNGGKNGNKGIDNPKKDNRNPRHRVPNKGGKKNGKAAFEGHRDRHRNRK</sequence>
<feature type="region of interest" description="Disordered" evidence="1">
    <location>
        <begin position="339"/>
        <end position="459"/>
    </location>
</feature>
<feature type="compositionally biased region" description="Polar residues" evidence="1">
    <location>
        <begin position="239"/>
        <end position="266"/>
    </location>
</feature>
<reference evidence="2" key="1">
    <citation type="journal article" date="2021" name="IMA Fungus">
        <title>Genomic characterization of three marine fungi, including Emericellopsis atlantica sp. nov. with signatures of a generalist lifestyle and marine biomass degradation.</title>
        <authorList>
            <person name="Hagestad O.C."/>
            <person name="Hou L."/>
            <person name="Andersen J.H."/>
            <person name="Hansen E.H."/>
            <person name="Altermark B."/>
            <person name="Li C."/>
            <person name="Kuhnert E."/>
            <person name="Cox R.J."/>
            <person name="Crous P.W."/>
            <person name="Spatafora J.W."/>
            <person name="Lail K."/>
            <person name="Amirebrahimi M."/>
            <person name="Lipzen A."/>
            <person name="Pangilinan J."/>
            <person name="Andreopoulos W."/>
            <person name="Hayes R.D."/>
            <person name="Ng V."/>
            <person name="Grigoriev I.V."/>
            <person name="Jackson S.A."/>
            <person name="Sutton T.D.S."/>
            <person name="Dobson A.D.W."/>
            <person name="Rama T."/>
        </authorList>
    </citation>
    <scope>NUCLEOTIDE SEQUENCE</scope>
    <source>
        <strain evidence="2">TS7</strain>
    </source>
</reference>
<evidence type="ECO:0000313" key="2">
    <source>
        <dbReference type="EMBL" id="KAG9252726.1"/>
    </source>
</evidence>
<gene>
    <name evidence="2" type="ORF">F5Z01DRAFT_223932</name>
</gene>
<keyword evidence="3" id="KW-1185">Reference proteome</keyword>
<name>A0A9P7ZJ86_9HYPO</name>
<feature type="compositionally biased region" description="Basic residues" evidence="1">
    <location>
        <begin position="431"/>
        <end position="444"/>
    </location>
</feature>
<dbReference type="EMBL" id="MU251261">
    <property type="protein sequence ID" value="KAG9252726.1"/>
    <property type="molecule type" value="Genomic_DNA"/>
</dbReference>
<dbReference type="AlphaFoldDB" id="A0A9P7ZJ86"/>
<protein>
    <submittedName>
        <fullName evidence="2">Uncharacterized protein</fullName>
    </submittedName>
</protein>
<organism evidence="2 3">
    <name type="scientific">Emericellopsis atlantica</name>
    <dbReference type="NCBI Taxonomy" id="2614577"/>
    <lineage>
        <taxon>Eukaryota</taxon>
        <taxon>Fungi</taxon>
        <taxon>Dikarya</taxon>
        <taxon>Ascomycota</taxon>
        <taxon>Pezizomycotina</taxon>
        <taxon>Sordariomycetes</taxon>
        <taxon>Hypocreomycetidae</taxon>
        <taxon>Hypocreales</taxon>
        <taxon>Bionectriaceae</taxon>
        <taxon>Emericellopsis</taxon>
    </lineage>
</organism>
<feature type="region of interest" description="Disordered" evidence="1">
    <location>
        <begin position="223"/>
        <end position="269"/>
    </location>
</feature>